<feature type="chain" id="PRO_5029675554" evidence="1">
    <location>
        <begin position="19"/>
        <end position="140"/>
    </location>
</feature>
<dbReference type="Proteomes" id="UP000541610">
    <property type="component" value="Unassembled WGS sequence"/>
</dbReference>
<protein>
    <submittedName>
        <fullName evidence="2">Uncharacterized protein</fullName>
    </submittedName>
</protein>
<evidence type="ECO:0000313" key="2">
    <source>
        <dbReference type="EMBL" id="KAF4680513.1"/>
    </source>
</evidence>
<dbReference type="AlphaFoldDB" id="A0A7J6N9E3"/>
<keyword evidence="1" id="KW-0732">Signal</keyword>
<organism evidence="2 3">
    <name type="scientific">Perkinsus olseni</name>
    <name type="common">Perkinsus atlanticus</name>
    <dbReference type="NCBI Taxonomy" id="32597"/>
    <lineage>
        <taxon>Eukaryota</taxon>
        <taxon>Sar</taxon>
        <taxon>Alveolata</taxon>
        <taxon>Perkinsozoa</taxon>
        <taxon>Perkinsea</taxon>
        <taxon>Perkinsida</taxon>
        <taxon>Perkinsidae</taxon>
        <taxon>Perkinsus</taxon>
    </lineage>
</organism>
<dbReference type="EMBL" id="JABANP010000600">
    <property type="protein sequence ID" value="KAF4680513.1"/>
    <property type="molecule type" value="Genomic_DNA"/>
</dbReference>
<comment type="caution">
    <text evidence="2">The sequence shown here is derived from an EMBL/GenBank/DDBJ whole genome shotgun (WGS) entry which is preliminary data.</text>
</comment>
<sequence length="140" mass="15958">MVAFFAVRIMLTIGVAIAVHDGDRRAKVMEDHHAKGRLGPIPDKKAVPVHLVNFTEYKAKCVGMRFNEGPIQPHLAFINVLRSVVRGLPTSSCIDDAYHDQFVTLWINFWFIETVRESYRIDEKSRYSAAERTLMVLARA</sequence>
<accession>A0A7J6N9E3</accession>
<feature type="signal peptide" evidence="1">
    <location>
        <begin position="1"/>
        <end position="18"/>
    </location>
</feature>
<gene>
    <name evidence="2" type="ORF">FOZ60_013428</name>
</gene>
<name>A0A7J6N9E3_PEROL</name>
<evidence type="ECO:0000256" key="1">
    <source>
        <dbReference type="SAM" id="SignalP"/>
    </source>
</evidence>
<proteinExistence type="predicted"/>
<evidence type="ECO:0000313" key="3">
    <source>
        <dbReference type="Proteomes" id="UP000541610"/>
    </source>
</evidence>
<reference evidence="2 3" key="1">
    <citation type="submission" date="2020-04" db="EMBL/GenBank/DDBJ databases">
        <title>Perkinsus olseni comparative genomics.</title>
        <authorList>
            <person name="Bogema D.R."/>
        </authorList>
    </citation>
    <scope>NUCLEOTIDE SEQUENCE [LARGE SCALE GENOMIC DNA]</scope>
    <source>
        <strain evidence="2">00978-12</strain>
    </source>
</reference>